<dbReference type="PROSITE" id="PS00036">
    <property type="entry name" value="BZIP_BASIC"/>
    <property type="match status" value="1"/>
</dbReference>
<dbReference type="Pfam" id="PF00170">
    <property type="entry name" value="bZIP_1"/>
    <property type="match status" value="1"/>
</dbReference>
<keyword evidence="2" id="KW-0805">Transcription regulation</keyword>
<evidence type="ECO:0000256" key="6">
    <source>
        <dbReference type="SAM" id="MobiDB-lite"/>
    </source>
</evidence>
<protein>
    <recommendedName>
        <fullName evidence="7">BZIP domain-containing protein</fullName>
    </recommendedName>
</protein>
<reference evidence="8 9" key="1">
    <citation type="submission" date="2024-01" db="EMBL/GenBank/DDBJ databases">
        <title>Genome assemblies of Stephania.</title>
        <authorList>
            <person name="Yang L."/>
        </authorList>
    </citation>
    <scope>NUCLEOTIDE SEQUENCE [LARGE SCALE GENOMIC DNA]</scope>
    <source>
        <strain evidence="8">QJT</strain>
        <tissue evidence="8">Leaf</tissue>
    </source>
</reference>
<dbReference type="GO" id="GO:0003700">
    <property type="term" value="F:DNA-binding transcription factor activity"/>
    <property type="evidence" value="ECO:0007669"/>
    <property type="project" value="InterPro"/>
</dbReference>
<evidence type="ECO:0000256" key="2">
    <source>
        <dbReference type="ARBA" id="ARBA00023015"/>
    </source>
</evidence>
<dbReference type="PROSITE" id="PS50217">
    <property type="entry name" value="BZIP"/>
    <property type="match status" value="1"/>
</dbReference>
<dbReference type="SMART" id="SM00338">
    <property type="entry name" value="BRLZ"/>
    <property type="match status" value="1"/>
</dbReference>
<keyword evidence="5" id="KW-0539">Nucleus</keyword>
<dbReference type="FunFam" id="1.20.5.170:FF:000020">
    <property type="entry name" value="BZIP transcription factor"/>
    <property type="match status" value="1"/>
</dbReference>
<name>A0AAP0JN64_9MAGN</name>
<keyword evidence="3" id="KW-0238">DNA-binding</keyword>
<dbReference type="Gene3D" id="1.20.5.170">
    <property type="match status" value="1"/>
</dbReference>
<dbReference type="InterPro" id="IPR045314">
    <property type="entry name" value="bZIP_plant_GBF1"/>
</dbReference>
<feature type="domain" description="BZIP" evidence="7">
    <location>
        <begin position="28"/>
        <end position="91"/>
    </location>
</feature>
<keyword evidence="9" id="KW-1185">Reference proteome</keyword>
<dbReference type="PANTHER" id="PTHR45764">
    <property type="entry name" value="BZIP TRANSCRIPTION FACTOR 44"/>
    <property type="match status" value="1"/>
</dbReference>
<evidence type="ECO:0000256" key="4">
    <source>
        <dbReference type="ARBA" id="ARBA00023163"/>
    </source>
</evidence>
<dbReference type="SUPFAM" id="SSF57959">
    <property type="entry name" value="Leucine zipper domain"/>
    <property type="match status" value="1"/>
</dbReference>
<accession>A0AAP0JN64</accession>
<evidence type="ECO:0000256" key="3">
    <source>
        <dbReference type="ARBA" id="ARBA00023125"/>
    </source>
</evidence>
<dbReference type="InterPro" id="IPR046347">
    <property type="entry name" value="bZIP_sf"/>
</dbReference>
<evidence type="ECO:0000259" key="7">
    <source>
        <dbReference type="PROSITE" id="PS50217"/>
    </source>
</evidence>
<feature type="region of interest" description="Disordered" evidence="6">
    <location>
        <begin position="1"/>
        <end position="51"/>
    </location>
</feature>
<gene>
    <name evidence="8" type="ORF">Sjap_007294</name>
</gene>
<dbReference type="GO" id="GO:0046982">
    <property type="term" value="F:protein heterodimerization activity"/>
    <property type="evidence" value="ECO:0007669"/>
    <property type="project" value="UniProtKB-ARBA"/>
</dbReference>
<dbReference type="GO" id="GO:0045893">
    <property type="term" value="P:positive regulation of DNA-templated transcription"/>
    <property type="evidence" value="ECO:0007669"/>
    <property type="project" value="TreeGrafter"/>
</dbReference>
<evidence type="ECO:0000256" key="1">
    <source>
        <dbReference type="ARBA" id="ARBA00004123"/>
    </source>
</evidence>
<dbReference type="InterPro" id="IPR004827">
    <property type="entry name" value="bZIP"/>
</dbReference>
<sequence>MPRSQQHSSGSEGDRSDRSISDVVAVVDDRKKRRMISNRESARRSRMRKQQHLDDLINQVSQIQRENSEIVKRVSATTEMFMKVDSENSVLRAQVGELSERLQSLNSVLHSIEEVSGFAMDIPQMPDPLLKPWHLPYPSQPIMASSHWLP</sequence>
<dbReference type="PANTHER" id="PTHR45764:SF34">
    <property type="entry name" value="BZIP TRANSCRIPTION FACTOR 53"/>
    <property type="match status" value="1"/>
</dbReference>
<dbReference type="AlphaFoldDB" id="A0AAP0JN64"/>
<proteinExistence type="predicted"/>
<organism evidence="8 9">
    <name type="scientific">Stephania japonica</name>
    <dbReference type="NCBI Taxonomy" id="461633"/>
    <lineage>
        <taxon>Eukaryota</taxon>
        <taxon>Viridiplantae</taxon>
        <taxon>Streptophyta</taxon>
        <taxon>Embryophyta</taxon>
        <taxon>Tracheophyta</taxon>
        <taxon>Spermatophyta</taxon>
        <taxon>Magnoliopsida</taxon>
        <taxon>Ranunculales</taxon>
        <taxon>Menispermaceae</taxon>
        <taxon>Menispermoideae</taxon>
        <taxon>Cissampelideae</taxon>
        <taxon>Stephania</taxon>
    </lineage>
</organism>
<dbReference type="EMBL" id="JBBNAE010000003">
    <property type="protein sequence ID" value="KAK9136700.1"/>
    <property type="molecule type" value="Genomic_DNA"/>
</dbReference>
<keyword evidence="4" id="KW-0804">Transcription</keyword>
<evidence type="ECO:0000256" key="5">
    <source>
        <dbReference type="ARBA" id="ARBA00023242"/>
    </source>
</evidence>
<comment type="caution">
    <text evidence="8">The sequence shown here is derived from an EMBL/GenBank/DDBJ whole genome shotgun (WGS) entry which is preliminary data.</text>
</comment>
<dbReference type="GO" id="GO:0000976">
    <property type="term" value="F:transcription cis-regulatory region binding"/>
    <property type="evidence" value="ECO:0007669"/>
    <property type="project" value="TreeGrafter"/>
</dbReference>
<dbReference type="CDD" id="cd14702">
    <property type="entry name" value="bZIP_plant_GBF1"/>
    <property type="match status" value="1"/>
</dbReference>
<evidence type="ECO:0000313" key="9">
    <source>
        <dbReference type="Proteomes" id="UP001417504"/>
    </source>
</evidence>
<evidence type="ECO:0000313" key="8">
    <source>
        <dbReference type="EMBL" id="KAK9136700.1"/>
    </source>
</evidence>
<dbReference type="GO" id="GO:0005634">
    <property type="term" value="C:nucleus"/>
    <property type="evidence" value="ECO:0007669"/>
    <property type="project" value="UniProtKB-SubCell"/>
</dbReference>
<dbReference type="Proteomes" id="UP001417504">
    <property type="component" value="Unassembled WGS sequence"/>
</dbReference>
<comment type="subcellular location">
    <subcellularLocation>
        <location evidence="1">Nucleus</location>
    </subcellularLocation>
</comment>